<proteinExistence type="predicted"/>
<protein>
    <recommendedName>
        <fullName evidence="2">Porin</fullName>
    </recommendedName>
</protein>
<organism evidence="1">
    <name type="scientific">marine metagenome</name>
    <dbReference type="NCBI Taxonomy" id="408172"/>
    <lineage>
        <taxon>unclassified sequences</taxon>
        <taxon>metagenomes</taxon>
        <taxon>ecological metagenomes</taxon>
    </lineage>
</organism>
<dbReference type="AlphaFoldDB" id="A0A381TU27"/>
<evidence type="ECO:0000313" key="1">
    <source>
        <dbReference type="EMBL" id="SVA18971.1"/>
    </source>
</evidence>
<reference evidence="1" key="1">
    <citation type="submission" date="2018-05" db="EMBL/GenBank/DDBJ databases">
        <authorList>
            <person name="Lanie J.A."/>
            <person name="Ng W.-L."/>
            <person name="Kazmierczak K.M."/>
            <person name="Andrzejewski T.M."/>
            <person name="Davidsen T.M."/>
            <person name="Wayne K.J."/>
            <person name="Tettelin H."/>
            <person name="Glass J.I."/>
            <person name="Rusch D."/>
            <person name="Podicherti R."/>
            <person name="Tsui H.-C.T."/>
            <person name="Winkler M.E."/>
        </authorList>
    </citation>
    <scope>NUCLEOTIDE SEQUENCE</scope>
</reference>
<gene>
    <name evidence="1" type="ORF">METZ01_LOCUS71825</name>
</gene>
<dbReference type="EMBL" id="UINC01005086">
    <property type="protein sequence ID" value="SVA18971.1"/>
    <property type="molecule type" value="Genomic_DNA"/>
</dbReference>
<accession>A0A381TU27</accession>
<name>A0A381TU27_9ZZZZ</name>
<sequence>MRALTRVMLTGLVLGAQAGTALAQERINFAVDLTFYGDNTEFFNPWREGETLLGTEGRFFLDVDLNEHVTLRGGVFGNHRTGADNSFETVRPVLALHVKNEFTRFIIGSLESGIRKVGAGPDHQGPHGLLPPLQRESLSFSRPDEAGLQWTFDLDRFEQETWINWQQLNTSEAREAFDAGMRGRVGLGSALPVWFSYQFHVVHTGGQLFDSGPVGDSWSGGPGFIIDLPTGGIFDNQSAEVHGLVARDVPDRAALDDNGETGFGLFTRYAAEKSGWRAHLIAWRARDFIKREGDLNYSSLREDGNLTRLRHYFETGLTRTYYPAKEVGLEFSARFHRIDTHHDYSYRILAKVDLGIPIPVPGRP</sequence>
<evidence type="ECO:0008006" key="2">
    <source>
        <dbReference type="Google" id="ProtNLM"/>
    </source>
</evidence>